<proteinExistence type="predicted"/>
<organism evidence="4 5">
    <name type="scientific">Roseobacter insulae</name>
    <dbReference type="NCBI Taxonomy" id="2859783"/>
    <lineage>
        <taxon>Bacteria</taxon>
        <taxon>Pseudomonadati</taxon>
        <taxon>Pseudomonadota</taxon>
        <taxon>Alphaproteobacteria</taxon>
        <taxon>Rhodobacterales</taxon>
        <taxon>Roseobacteraceae</taxon>
        <taxon>Roseobacter</taxon>
    </lineage>
</organism>
<dbReference type="EMBL" id="JAHXDN010000004">
    <property type="protein sequence ID" value="MBW4709446.1"/>
    <property type="molecule type" value="Genomic_DNA"/>
</dbReference>
<dbReference type="InterPro" id="IPR000182">
    <property type="entry name" value="GNAT_dom"/>
</dbReference>
<comment type="caution">
    <text evidence="4">The sequence shown here is derived from an EMBL/GenBank/DDBJ whole genome shotgun (WGS) entry which is preliminary data.</text>
</comment>
<keyword evidence="2" id="KW-0012">Acyltransferase</keyword>
<dbReference type="RefSeq" id="WP_219504939.1">
    <property type="nucleotide sequence ID" value="NZ_JAHXDN010000004.1"/>
</dbReference>
<reference evidence="4" key="1">
    <citation type="submission" date="2021-07" db="EMBL/GenBank/DDBJ databases">
        <title>Roseobacter insulae sp. nov., isolated from a tidal flat.</title>
        <authorList>
            <person name="Park S."/>
            <person name="Yoon J.-H."/>
        </authorList>
    </citation>
    <scope>NUCLEOTIDE SEQUENCE</scope>
    <source>
        <strain evidence="4">YSTF-M11</strain>
    </source>
</reference>
<evidence type="ECO:0000256" key="1">
    <source>
        <dbReference type="ARBA" id="ARBA00022679"/>
    </source>
</evidence>
<evidence type="ECO:0000259" key="3">
    <source>
        <dbReference type="PROSITE" id="PS51186"/>
    </source>
</evidence>
<feature type="domain" description="N-acetyltransferase" evidence="3">
    <location>
        <begin position="80"/>
        <end position="237"/>
    </location>
</feature>
<sequence length="237" mass="25931">MNTGPLFDAVDVTWPAAKRVHLGAWILRDGQGGGKRVSAATAVQDVTDADIEVAEDAMTNAGQTPLFMIRPEDTDLDRVLAARDYEVVDPVNIYSIALEHLTDKPMPRVTAFCIWEPLAIMEEIWAQGGIGPERIAVMARADIKTGILARWNEKPAGVAFAAVHGGICMVHALEVLPEQRRQGVAQWVMRAAAFWGREQGATDIAVLCTKANTAANELYSSLGFEVVADYHYRQKVM</sequence>
<dbReference type="Proteomes" id="UP001138661">
    <property type="component" value="Unassembled WGS sequence"/>
</dbReference>
<accession>A0A9X1FXC9</accession>
<dbReference type="PANTHER" id="PTHR43420">
    <property type="entry name" value="ACETYLTRANSFERASE"/>
    <property type="match status" value="1"/>
</dbReference>
<gene>
    <name evidence="4" type="ORF">KX928_16770</name>
</gene>
<keyword evidence="5" id="KW-1185">Reference proteome</keyword>
<dbReference type="Pfam" id="PF00583">
    <property type="entry name" value="Acetyltransf_1"/>
    <property type="match status" value="1"/>
</dbReference>
<dbReference type="GO" id="GO:0016747">
    <property type="term" value="F:acyltransferase activity, transferring groups other than amino-acyl groups"/>
    <property type="evidence" value="ECO:0007669"/>
    <property type="project" value="InterPro"/>
</dbReference>
<protein>
    <submittedName>
        <fullName evidence="4">GNAT family N-acetyltransferase</fullName>
    </submittedName>
</protein>
<evidence type="ECO:0000256" key="2">
    <source>
        <dbReference type="ARBA" id="ARBA00023315"/>
    </source>
</evidence>
<dbReference type="InterPro" id="IPR050680">
    <property type="entry name" value="YpeA/RimI_acetyltransf"/>
</dbReference>
<dbReference type="AlphaFoldDB" id="A0A9X1FXC9"/>
<keyword evidence="1" id="KW-0808">Transferase</keyword>
<evidence type="ECO:0000313" key="4">
    <source>
        <dbReference type="EMBL" id="MBW4709446.1"/>
    </source>
</evidence>
<dbReference type="PROSITE" id="PS51186">
    <property type="entry name" value="GNAT"/>
    <property type="match status" value="1"/>
</dbReference>
<dbReference type="CDD" id="cd04301">
    <property type="entry name" value="NAT_SF"/>
    <property type="match status" value="1"/>
</dbReference>
<evidence type="ECO:0000313" key="5">
    <source>
        <dbReference type="Proteomes" id="UP001138661"/>
    </source>
</evidence>
<name>A0A9X1FXC9_9RHOB</name>